<dbReference type="Proteomes" id="UP001157502">
    <property type="component" value="Chromosome 8"/>
</dbReference>
<evidence type="ECO:0000313" key="2">
    <source>
        <dbReference type="Proteomes" id="UP001157502"/>
    </source>
</evidence>
<accession>A0ACC2GX33</accession>
<protein>
    <submittedName>
        <fullName evidence="1">Uncharacterized protein</fullName>
    </submittedName>
</protein>
<sequence length="93" mass="10129">MLLSHGDDLVSVALPISIPFRGGLRHIQAHASQVLTACNPGGATVQTLDQRRCQCVPLHVRFHEDSQWELMDAPRGGTAEMIKSVGRAARNDD</sequence>
<reference evidence="1" key="1">
    <citation type="submission" date="2021-05" db="EMBL/GenBank/DDBJ databases">
        <authorList>
            <person name="Pan Q."/>
            <person name="Jouanno E."/>
            <person name="Zahm M."/>
            <person name="Klopp C."/>
            <person name="Cabau C."/>
            <person name="Louis A."/>
            <person name="Berthelot C."/>
            <person name="Parey E."/>
            <person name="Roest Crollius H."/>
            <person name="Montfort J."/>
            <person name="Robinson-Rechavi M."/>
            <person name="Bouchez O."/>
            <person name="Lampietro C."/>
            <person name="Lopez Roques C."/>
            <person name="Donnadieu C."/>
            <person name="Postlethwait J."/>
            <person name="Bobe J."/>
            <person name="Dillon D."/>
            <person name="Chandos A."/>
            <person name="von Hippel F."/>
            <person name="Guiguen Y."/>
        </authorList>
    </citation>
    <scope>NUCLEOTIDE SEQUENCE</scope>
    <source>
        <strain evidence="1">YG-Jan2019</strain>
    </source>
</reference>
<comment type="caution">
    <text evidence="1">The sequence shown here is derived from an EMBL/GenBank/DDBJ whole genome shotgun (WGS) entry which is preliminary data.</text>
</comment>
<keyword evidence="2" id="KW-1185">Reference proteome</keyword>
<organism evidence="1 2">
    <name type="scientific">Dallia pectoralis</name>
    <name type="common">Alaska blackfish</name>
    <dbReference type="NCBI Taxonomy" id="75939"/>
    <lineage>
        <taxon>Eukaryota</taxon>
        <taxon>Metazoa</taxon>
        <taxon>Chordata</taxon>
        <taxon>Craniata</taxon>
        <taxon>Vertebrata</taxon>
        <taxon>Euteleostomi</taxon>
        <taxon>Actinopterygii</taxon>
        <taxon>Neopterygii</taxon>
        <taxon>Teleostei</taxon>
        <taxon>Protacanthopterygii</taxon>
        <taxon>Esociformes</taxon>
        <taxon>Umbridae</taxon>
        <taxon>Dallia</taxon>
    </lineage>
</organism>
<dbReference type="EMBL" id="CM055735">
    <property type="protein sequence ID" value="KAJ8008045.1"/>
    <property type="molecule type" value="Genomic_DNA"/>
</dbReference>
<proteinExistence type="predicted"/>
<name>A0ACC2GX33_DALPE</name>
<evidence type="ECO:0000313" key="1">
    <source>
        <dbReference type="EMBL" id="KAJ8008045.1"/>
    </source>
</evidence>
<gene>
    <name evidence="1" type="ORF">DPEC_G00100690</name>
</gene>